<organism evidence="1">
    <name type="scientific">Pithovirus LCPAC401</name>
    <dbReference type="NCBI Taxonomy" id="2506595"/>
    <lineage>
        <taxon>Viruses</taxon>
        <taxon>Pithoviruses</taxon>
    </lineage>
</organism>
<evidence type="ECO:0000313" key="1">
    <source>
        <dbReference type="EMBL" id="QBK92627.1"/>
    </source>
</evidence>
<evidence type="ECO:0008006" key="2">
    <source>
        <dbReference type="Google" id="ProtNLM"/>
    </source>
</evidence>
<gene>
    <name evidence="1" type="ORF">LCPAC401_02650</name>
</gene>
<accession>A0A481Z9Y2</accession>
<reference evidence="1" key="1">
    <citation type="journal article" date="2019" name="MBio">
        <title>Virus Genomes from Deep Sea Sediments Expand the Ocean Megavirome and Support Independent Origins of Viral Gigantism.</title>
        <authorList>
            <person name="Backstrom D."/>
            <person name="Yutin N."/>
            <person name="Jorgensen S.L."/>
            <person name="Dharamshi J."/>
            <person name="Homa F."/>
            <person name="Zaremba-Niedwiedzka K."/>
            <person name="Spang A."/>
            <person name="Wolf Y.I."/>
            <person name="Koonin E.V."/>
            <person name="Ettema T.J."/>
        </authorList>
    </citation>
    <scope>NUCLEOTIDE SEQUENCE</scope>
</reference>
<dbReference type="EMBL" id="MK500579">
    <property type="protein sequence ID" value="QBK92627.1"/>
    <property type="molecule type" value="Genomic_DNA"/>
</dbReference>
<protein>
    <recommendedName>
        <fullName evidence="2">F-box-like family protein</fullName>
    </recommendedName>
</protein>
<name>A0A481Z9Y2_9VIRU</name>
<sequence>MASVNEILNLLRLKKDLSSTEIQEILFDLNTDEIAILCRTDKRFDTVCQRESFWKNRVTSQYGVDVPILGKTWRDTDRIFFQSLMMDLGEEWINGMTYKELIEEAYDRGPESLLYLQNLKMKTLTEVLEMKIDPFWEFYIDEGYGREMIDDLIEDDHQKDKLVSSVLTRELGIIAAAVAIRYFSYPELPGVVSEQHQSVSKDFINTTYTGNKRKYNDAISVIIDGMFDYIPYLMMFSTMSDDDLTFNVCPDMESSF</sequence>
<proteinExistence type="predicted"/>